<evidence type="ECO:0000313" key="2">
    <source>
        <dbReference type="Proteomes" id="UP000004756"/>
    </source>
</evidence>
<reference evidence="1 2" key="1">
    <citation type="submission" date="2009-01" db="EMBL/GenBank/DDBJ databases">
        <authorList>
            <person name="Fulton L."/>
            <person name="Clifton S."/>
            <person name="Fulton B."/>
            <person name="Xu J."/>
            <person name="Minx P."/>
            <person name="Pepin K.H."/>
            <person name="Johnson M."/>
            <person name="Bhonagiri V."/>
            <person name="Nash W.E."/>
            <person name="Mardis E.R."/>
            <person name="Wilson R.K."/>
        </authorList>
    </citation>
    <scope>NUCLEOTIDE SEQUENCE [LARGE SCALE GENOMIC DNA]</scope>
    <source>
        <strain evidence="1 2">DSM 15981</strain>
    </source>
</reference>
<comment type="caution">
    <text evidence="1">The sequence shown here is derived from an EMBL/GenBank/DDBJ whole genome shotgun (WGS) entry which is preliminary data.</text>
</comment>
<sequence length="68" mass="7967">MCLSFLHLGLIRFLVECDGARECYRVHIELLSVYQIWREVAILIGRLTRFLIGEAGFKQIKKRRRACG</sequence>
<dbReference type="EMBL" id="ACCJ01000107">
    <property type="protein sequence ID" value="EEG55928.1"/>
    <property type="molecule type" value="Genomic_DNA"/>
</dbReference>
<gene>
    <name evidence="1" type="ORF">CLOSTASPAR_01949</name>
</gene>
<protein>
    <submittedName>
        <fullName evidence="1">Uncharacterized protein</fullName>
    </submittedName>
</protein>
<name>C0CY74_9FIRM</name>
<dbReference type="Proteomes" id="UP000004756">
    <property type="component" value="Unassembled WGS sequence"/>
</dbReference>
<dbReference type="HOGENOM" id="CLU_2786413_0_0_9"/>
<dbReference type="AlphaFoldDB" id="C0CY74"/>
<reference evidence="1 2" key="2">
    <citation type="submission" date="2009-02" db="EMBL/GenBank/DDBJ databases">
        <title>Draft genome sequence of Clostridium asparagiforme (DSM 15981).</title>
        <authorList>
            <person name="Sudarsanam P."/>
            <person name="Ley R."/>
            <person name="Guruge J."/>
            <person name="Turnbaugh P.J."/>
            <person name="Mahowald M."/>
            <person name="Liep D."/>
            <person name="Gordon J."/>
        </authorList>
    </citation>
    <scope>NUCLEOTIDE SEQUENCE [LARGE SCALE GENOMIC DNA]</scope>
    <source>
        <strain evidence="1 2">DSM 15981</strain>
    </source>
</reference>
<evidence type="ECO:0000313" key="1">
    <source>
        <dbReference type="EMBL" id="EEG55928.1"/>
    </source>
</evidence>
<organism evidence="1 2">
    <name type="scientific">[Clostridium] asparagiforme DSM 15981</name>
    <dbReference type="NCBI Taxonomy" id="518636"/>
    <lineage>
        <taxon>Bacteria</taxon>
        <taxon>Bacillati</taxon>
        <taxon>Bacillota</taxon>
        <taxon>Clostridia</taxon>
        <taxon>Lachnospirales</taxon>
        <taxon>Lachnospiraceae</taxon>
        <taxon>Enterocloster</taxon>
    </lineage>
</organism>
<proteinExistence type="predicted"/>
<accession>C0CY74</accession>
<keyword evidence="2" id="KW-1185">Reference proteome</keyword>